<dbReference type="OrthoDB" id="7850175at2"/>
<evidence type="ECO:0000313" key="3">
    <source>
        <dbReference type="Proteomes" id="UP000219621"/>
    </source>
</evidence>
<evidence type="ECO:0000256" key="1">
    <source>
        <dbReference type="SAM" id="MobiDB-lite"/>
    </source>
</evidence>
<gene>
    <name evidence="2" type="ORF">SAMN05421508_102414</name>
</gene>
<dbReference type="EMBL" id="OCNJ01000002">
    <property type="protein sequence ID" value="SOD92398.1"/>
    <property type="molecule type" value="Genomic_DNA"/>
</dbReference>
<dbReference type="AlphaFoldDB" id="A0A286GA56"/>
<proteinExistence type="predicted"/>
<sequence length="396" mass="41673">MNFGFCLGKKAPEDVLLLHKIKSPKMLGRAAKEAGTSPKILFGTFATEEKVVTLTCEVAPITGIARRVRMLLRQAKLNLTIRVLGPDGEVAEEDRDDEDEDEDAEAEAEAESGEQASGGGPDESAADQDRGDAAAYDGLRDEIVALGRDHRAELSDQAAARLSAVLKAADAARTAGRIADGLALLRQVQGELDTALADGGGGEASDGPSANAVAAARAALVALAERTRDRLSPDALKRMSAELKAADALARAGDLAGALAGLRALTRVLEQASGGADLLPVWTAAREDLDRQIELLKAALRSFRHPDLDRIAEVGFNAFTDGRNTALMAALFDFKQSPTPQAAAKVEAAIARYEELLGSGSVLDDYDDNPFGVRVTLRQTLTRGLDALRAGLVGRG</sequence>
<reference evidence="2 3" key="1">
    <citation type="submission" date="2017-09" db="EMBL/GenBank/DDBJ databases">
        <authorList>
            <person name="Ehlers B."/>
            <person name="Leendertz F.H."/>
        </authorList>
    </citation>
    <scope>NUCLEOTIDE SEQUENCE [LARGE SCALE GENOMIC DNA]</scope>
    <source>
        <strain evidence="2 3">USBA 140</strain>
    </source>
</reference>
<keyword evidence="3" id="KW-1185">Reference proteome</keyword>
<evidence type="ECO:0000313" key="2">
    <source>
        <dbReference type="EMBL" id="SOD92398.1"/>
    </source>
</evidence>
<dbReference type="RefSeq" id="WP_097278163.1">
    <property type="nucleotide sequence ID" value="NZ_OCNJ01000002.1"/>
</dbReference>
<feature type="compositionally biased region" description="Acidic residues" evidence="1">
    <location>
        <begin position="89"/>
        <end position="112"/>
    </location>
</feature>
<protein>
    <submittedName>
        <fullName evidence="2">Uncharacterized protein</fullName>
    </submittedName>
</protein>
<feature type="region of interest" description="Disordered" evidence="1">
    <location>
        <begin position="88"/>
        <end position="130"/>
    </location>
</feature>
<accession>A0A286GA56</accession>
<name>A0A286GA56_9PROT</name>
<dbReference type="Proteomes" id="UP000219621">
    <property type="component" value="Unassembled WGS sequence"/>
</dbReference>
<organism evidence="2 3">
    <name type="scientific">Caenispirillum bisanense</name>
    <dbReference type="NCBI Taxonomy" id="414052"/>
    <lineage>
        <taxon>Bacteria</taxon>
        <taxon>Pseudomonadati</taxon>
        <taxon>Pseudomonadota</taxon>
        <taxon>Alphaproteobacteria</taxon>
        <taxon>Rhodospirillales</taxon>
        <taxon>Novispirillaceae</taxon>
        <taxon>Caenispirillum</taxon>
    </lineage>
</organism>